<dbReference type="Pfam" id="PF00483">
    <property type="entry name" value="NTP_transferase"/>
    <property type="match status" value="1"/>
</dbReference>
<dbReference type="Gene3D" id="3.90.550.10">
    <property type="entry name" value="Spore Coat Polysaccharide Biosynthesis Protein SpsA, Chain A"/>
    <property type="match status" value="1"/>
</dbReference>
<evidence type="ECO:0000313" key="5">
    <source>
        <dbReference type="Proteomes" id="UP000185895"/>
    </source>
</evidence>
<dbReference type="PANTHER" id="PTHR43584:SF8">
    <property type="entry name" value="N-ACETYLMURAMATE ALPHA-1-PHOSPHATE URIDYLYLTRANSFERASE"/>
    <property type="match status" value="1"/>
</dbReference>
<protein>
    <submittedName>
        <fullName evidence="4">Nucleotidyl transferase</fullName>
    </submittedName>
</protein>
<dbReference type="GO" id="GO:0016779">
    <property type="term" value="F:nucleotidyltransferase activity"/>
    <property type="evidence" value="ECO:0007669"/>
    <property type="project" value="UniProtKB-KW"/>
</dbReference>
<evidence type="ECO:0000256" key="1">
    <source>
        <dbReference type="ARBA" id="ARBA00022679"/>
    </source>
</evidence>
<dbReference type="SUPFAM" id="SSF53448">
    <property type="entry name" value="Nucleotide-diphospho-sugar transferases"/>
    <property type="match status" value="1"/>
</dbReference>
<organism evidence="4 5">
    <name type="scientific">Acinetobacter qingfengensis</name>
    <dbReference type="NCBI Taxonomy" id="1262585"/>
    <lineage>
        <taxon>Bacteria</taxon>
        <taxon>Pseudomonadati</taxon>
        <taxon>Pseudomonadota</taxon>
        <taxon>Gammaproteobacteria</taxon>
        <taxon>Moraxellales</taxon>
        <taxon>Moraxellaceae</taxon>
        <taxon>Acinetobacter</taxon>
    </lineage>
</organism>
<dbReference type="Proteomes" id="UP000185895">
    <property type="component" value="Unassembled WGS sequence"/>
</dbReference>
<dbReference type="CDD" id="cd06422">
    <property type="entry name" value="NTP_transferase_like_1"/>
    <property type="match status" value="1"/>
</dbReference>
<proteinExistence type="predicted"/>
<dbReference type="PANTHER" id="PTHR43584">
    <property type="entry name" value="NUCLEOTIDYL TRANSFERASE"/>
    <property type="match status" value="1"/>
</dbReference>
<dbReference type="NCBIfam" id="NF045761">
    <property type="entry name" value="NAMPUrTaseMurU"/>
    <property type="match status" value="1"/>
</dbReference>
<reference evidence="4 5" key="1">
    <citation type="submission" date="2016-09" db="EMBL/GenBank/DDBJ databases">
        <authorList>
            <person name="Capua I."/>
            <person name="De Benedictis P."/>
            <person name="Joannis T."/>
            <person name="Lombin L.H."/>
            <person name="Cattoli G."/>
        </authorList>
    </citation>
    <scope>NUCLEOTIDE SEQUENCE [LARGE SCALE GENOMIC DNA]</scope>
    <source>
        <strain evidence="4 5">ANC 4671</strain>
    </source>
</reference>
<comment type="caution">
    <text evidence="4">The sequence shown here is derived from an EMBL/GenBank/DDBJ whole genome shotgun (WGS) entry which is preliminary data.</text>
</comment>
<dbReference type="InterPro" id="IPR005835">
    <property type="entry name" value="NTP_transferase_dom"/>
</dbReference>
<dbReference type="RefSeq" id="WP_070068662.1">
    <property type="nucleotide sequence ID" value="NZ_MKKK01000002.1"/>
</dbReference>
<dbReference type="OrthoDB" id="9788272at2"/>
<name>A0A1E7REW8_9GAMM</name>
<evidence type="ECO:0000259" key="3">
    <source>
        <dbReference type="Pfam" id="PF00483"/>
    </source>
</evidence>
<evidence type="ECO:0000313" key="4">
    <source>
        <dbReference type="EMBL" id="OEY97908.1"/>
    </source>
</evidence>
<dbReference type="InterPro" id="IPR029044">
    <property type="entry name" value="Nucleotide-diphossugar_trans"/>
</dbReference>
<keyword evidence="2" id="KW-0548">Nucleotidyltransferase</keyword>
<dbReference type="AlphaFoldDB" id="A0A1E7REW8"/>
<dbReference type="STRING" id="1262585.BJI46_07515"/>
<sequence length="228" mass="24973">MKAMILAAGFGNRMRPLTLTTPKPLLQVGQKSLIVWHIEALKKIGVTEIVINAAWLKEKLVETLGDGQQFGVNIIWSLEDEGLETAGGIIQALPHLGEAPFIVVNGDVWTRYDFSQLLNVELADHLAHLVLVDNPPQHLQGDFTLSGQKVFTPDQQQGGETLTFSGISLLSPKLFAGLTTGKRPLAPLLKHAMQQGLVTGEKMNTVWVDVGTPERLSQLDEKITLQMI</sequence>
<keyword evidence="1 4" id="KW-0808">Transferase</keyword>
<gene>
    <name evidence="4" type="ORF">BJI46_07515</name>
</gene>
<keyword evidence="5" id="KW-1185">Reference proteome</keyword>
<evidence type="ECO:0000256" key="2">
    <source>
        <dbReference type="ARBA" id="ARBA00022695"/>
    </source>
</evidence>
<dbReference type="InterPro" id="IPR054790">
    <property type="entry name" value="MurU"/>
</dbReference>
<feature type="domain" description="Nucleotidyl transferase" evidence="3">
    <location>
        <begin position="2"/>
        <end position="125"/>
    </location>
</feature>
<dbReference type="InterPro" id="IPR050065">
    <property type="entry name" value="GlmU-like"/>
</dbReference>
<accession>A0A1E7REW8</accession>
<dbReference type="EMBL" id="MKKK01000002">
    <property type="protein sequence ID" value="OEY97908.1"/>
    <property type="molecule type" value="Genomic_DNA"/>
</dbReference>